<protein>
    <recommendedName>
        <fullName evidence="2">Serine aminopeptidase S33 domain-containing protein</fullName>
    </recommendedName>
</protein>
<evidence type="ECO:0000313" key="4">
    <source>
        <dbReference type="Proteomes" id="UP001156882"/>
    </source>
</evidence>
<organism evidence="3 4">
    <name type="scientific">Labrys miyagiensis</name>
    <dbReference type="NCBI Taxonomy" id="346912"/>
    <lineage>
        <taxon>Bacteria</taxon>
        <taxon>Pseudomonadati</taxon>
        <taxon>Pseudomonadota</taxon>
        <taxon>Alphaproteobacteria</taxon>
        <taxon>Hyphomicrobiales</taxon>
        <taxon>Xanthobacteraceae</taxon>
        <taxon>Labrys</taxon>
    </lineage>
</organism>
<evidence type="ECO:0000313" key="3">
    <source>
        <dbReference type="EMBL" id="GLS24279.1"/>
    </source>
</evidence>
<comment type="caution">
    <text evidence="3">The sequence shown here is derived from an EMBL/GenBank/DDBJ whole genome shotgun (WGS) entry which is preliminary data.</text>
</comment>
<dbReference type="SUPFAM" id="SSF53474">
    <property type="entry name" value="alpha/beta-Hydrolases"/>
    <property type="match status" value="1"/>
</dbReference>
<sequence length="371" mass="40198">MRVSRKLVFGLLLITLWLVSPVAFAADPDFDETHDFLHVVVHGKHYRLDSLIVKKQGATGPLPIAVITHGTDKTQTANQNLTVDRYRSAARDLALRGWLAVVVIRRGFGQSDGSVEHGVDCKDPHIRRDIDTGADDLQAAIDVVKKRSDADPSHIIVMGNSAGGAIAVALGARNLPGLVGVVSVSGGLRSTCAGWDDKLVEAYTAYGAASRVPNLWLYAKNDFVFPAYVVERLHGAFSKGGSDVQLKEFEPALKDGHDLFVNGVQWLGELDDFLRLHHLQTWSSQEAPALVRHLGFSQGIVQTQYAATYMSAPVPKAMAFSPSARRVYYEDGGPNDLAAARSSALKMCETAKNTDCGIVMENDRWIGPAGP</sequence>
<dbReference type="Gene3D" id="3.40.50.1820">
    <property type="entry name" value="alpha/beta hydrolase"/>
    <property type="match status" value="1"/>
</dbReference>
<feature type="signal peptide" evidence="1">
    <location>
        <begin position="1"/>
        <end position="25"/>
    </location>
</feature>
<keyword evidence="1" id="KW-0732">Signal</keyword>
<evidence type="ECO:0000256" key="1">
    <source>
        <dbReference type="SAM" id="SignalP"/>
    </source>
</evidence>
<dbReference type="RefSeq" id="WP_284317196.1">
    <property type="nucleotide sequence ID" value="NZ_BSPC01000101.1"/>
</dbReference>
<feature type="chain" id="PRO_5045166101" description="Serine aminopeptidase S33 domain-containing protein" evidence="1">
    <location>
        <begin position="26"/>
        <end position="371"/>
    </location>
</feature>
<gene>
    <name evidence="3" type="ORF">GCM10007874_73010</name>
</gene>
<evidence type="ECO:0000259" key="2">
    <source>
        <dbReference type="Pfam" id="PF12146"/>
    </source>
</evidence>
<dbReference type="InterPro" id="IPR050261">
    <property type="entry name" value="FrsA_esterase"/>
</dbReference>
<reference evidence="4" key="1">
    <citation type="journal article" date="2019" name="Int. J. Syst. Evol. Microbiol.">
        <title>The Global Catalogue of Microorganisms (GCM) 10K type strain sequencing project: providing services to taxonomists for standard genome sequencing and annotation.</title>
        <authorList>
            <consortium name="The Broad Institute Genomics Platform"/>
            <consortium name="The Broad Institute Genome Sequencing Center for Infectious Disease"/>
            <person name="Wu L."/>
            <person name="Ma J."/>
        </authorList>
    </citation>
    <scope>NUCLEOTIDE SEQUENCE [LARGE SCALE GENOMIC DNA]</scope>
    <source>
        <strain evidence="4">NBRC 101365</strain>
    </source>
</reference>
<dbReference type="PANTHER" id="PTHR22946">
    <property type="entry name" value="DIENELACTONE HYDROLASE DOMAIN-CONTAINING PROTEIN-RELATED"/>
    <property type="match status" value="1"/>
</dbReference>
<feature type="domain" description="Serine aminopeptidase S33" evidence="2">
    <location>
        <begin position="83"/>
        <end position="191"/>
    </location>
</feature>
<dbReference type="Proteomes" id="UP001156882">
    <property type="component" value="Unassembled WGS sequence"/>
</dbReference>
<dbReference type="InterPro" id="IPR022742">
    <property type="entry name" value="Hydrolase_4"/>
</dbReference>
<dbReference type="InterPro" id="IPR029058">
    <property type="entry name" value="AB_hydrolase_fold"/>
</dbReference>
<proteinExistence type="predicted"/>
<dbReference type="EMBL" id="BSPC01000101">
    <property type="protein sequence ID" value="GLS24279.1"/>
    <property type="molecule type" value="Genomic_DNA"/>
</dbReference>
<name>A0ABQ6CVZ7_9HYPH</name>
<keyword evidence="4" id="KW-1185">Reference proteome</keyword>
<dbReference type="PANTHER" id="PTHR22946:SF0">
    <property type="entry name" value="DIENELACTONE HYDROLASE DOMAIN-CONTAINING PROTEIN"/>
    <property type="match status" value="1"/>
</dbReference>
<dbReference type="Pfam" id="PF12146">
    <property type="entry name" value="Hydrolase_4"/>
    <property type="match status" value="1"/>
</dbReference>
<accession>A0ABQ6CVZ7</accession>